<gene>
    <name evidence="2" type="ORF">BG006_009954</name>
</gene>
<feature type="region of interest" description="Disordered" evidence="1">
    <location>
        <begin position="364"/>
        <end position="386"/>
    </location>
</feature>
<evidence type="ECO:0000313" key="2">
    <source>
        <dbReference type="EMBL" id="KAF9326638.1"/>
    </source>
</evidence>
<reference evidence="2" key="1">
    <citation type="journal article" date="2020" name="Fungal Divers.">
        <title>Resolving the Mortierellaceae phylogeny through synthesis of multi-gene phylogenetics and phylogenomics.</title>
        <authorList>
            <person name="Vandepol N."/>
            <person name="Liber J."/>
            <person name="Desiro A."/>
            <person name="Na H."/>
            <person name="Kennedy M."/>
            <person name="Barry K."/>
            <person name="Grigoriev I.V."/>
            <person name="Miller A.N."/>
            <person name="O'Donnell K."/>
            <person name="Stajich J.E."/>
            <person name="Bonito G."/>
        </authorList>
    </citation>
    <scope>NUCLEOTIDE SEQUENCE</scope>
    <source>
        <strain evidence="2">NVP1</strain>
    </source>
</reference>
<evidence type="ECO:0000256" key="1">
    <source>
        <dbReference type="SAM" id="MobiDB-lite"/>
    </source>
</evidence>
<sequence>MYAHRHGRRCHASDTGGFSNSGTSTPTSPPSRPSRTSSSHSINKINTVNSLLNHSQFPAVNRALLMELLNLSLAILNRSSFNRVKPEMLATILGPHIFASQHATILQHTPQQAYSFGWGVALMNDIKRCSKMFYVLLGGYRREVLGPEEWEYDHALSSATSVCFTCASQSAAYSRGQVNQWLGYTTECGSPRNGLRDPHSRFGMVRISTTLSESIRAQAAQEARLWKLDQHGSGSKGPAALEHLRGHTSNWSSRPRSHRNYGGHQGIPQQYQQQHRRYSSGVERRQDPFQNRVRRNDPEESVNELEHVFRRHKLHQQERESHIDPSISHDGGGEPSDGLLRQKEQKLQAIEQLIRECRGAGQDFAVRESGSETPEYDRGLGRPGIY</sequence>
<organism evidence="2 3">
    <name type="scientific">Podila minutissima</name>
    <dbReference type="NCBI Taxonomy" id="64525"/>
    <lineage>
        <taxon>Eukaryota</taxon>
        <taxon>Fungi</taxon>
        <taxon>Fungi incertae sedis</taxon>
        <taxon>Mucoromycota</taxon>
        <taxon>Mortierellomycotina</taxon>
        <taxon>Mortierellomycetes</taxon>
        <taxon>Mortierellales</taxon>
        <taxon>Mortierellaceae</taxon>
        <taxon>Podila</taxon>
    </lineage>
</organism>
<feature type="region of interest" description="Disordered" evidence="1">
    <location>
        <begin position="246"/>
        <end position="302"/>
    </location>
</feature>
<name>A0A9P5SG28_9FUNG</name>
<dbReference type="Proteomes" id="UP000696485">
    <property type="component" value="Unassembled WGS sequence"/>
</dbReference>
<accession>A0A9P5SG28</accession>
<feature type="compositionally biased region" description="Basic residues" evidence="1">
    <location>
        <begin position="1"/>
        <end position="10"/>
    </location>
</feature>
<protein>
    <submittedName>
        <fullName evidence="2">Uncharacterized protein</fullName>
    </submittedName>
</protein>
<feature type="region of interest" description="Disordered" evidence="1">
    <location>
        <begin position="1"/>
        <end position="41"/>
    </location>
</feature>
<dbReference type="AlphaFoldDB" id="A0A9P5SG28"/>
<evidence type="ECO:0000313" key="3">
    <source>
        <dbReference type="Proteomes" id="UP000696485"/>
    </source>
</evidence>
<feature type="region of interest" description="Disordered" evidence="1">
    <location>
        <begin position="314"/>
        <end position="338"/>
    </location>
</feature>
<feature type="compositionally biased region" description="Basic and acidic residues" evidence="1">
    <location>
        <begin position="365"/>
        <end position="380"/>
    </location>
</feature>
<dbReference type="InterPro" id="IPR008936">
    <property type="entry name" value="Rho_GTPase_activation_prot"/>
</dbReference>
<dbReference type="SUPFAM" id="SSF48350">
    <property type="entry name" value="GTPase activation domain, GAP"/>
    <property type="match status" value="1"/>
</dbReference>
<dbReference type="Gene3D" id="1.10.555.10">
    <property type="entry name" value="Rho GTPase activation protein"/>
    <property type="match status" value="1"/>
</dbReference>
<comment type="caution">
    <text evidence="2">The sequence shown here is derived from an EMBL/GenBank/DDBJ whole genome shotgun (WGS) entry which is preliminary data.</text>
</comment>
<keyword evidence="3" id="KW-1185">Reference proteome</keyword>
<proteinExistence type="predicted"/>
<dbReference type="EMBL" id="JAAAUY010000754">
    <property type="protein sequence ID" value="KAF9326638.1"/>
    <property type="molecule type" value="Genomic_DNA"/>
</dbReference>